<evidence type="ECO:0000313" key="3">
    <source>
        <dbReference type="Proteomes" id="UP000608522"/>
    </source>
</evidence>
<keyword evidence="3" id="KW-1185">Reference proteome</keyword>
<reference evidence="3" key="1">
    <citation type="submission" date="2023-07" db="EMBL/GenBank/DDBJ databases">
        <title>Whole genome shotgun sequence of Streptomyces spororaveus NBRC 15456.</title>
        <authorList>
            <person name="Komaki H."/>
            <person name="Tamura T."/>
        </authorList>
    </citation>
    <scope>NUCLEOTIDE SEQUENCE [LARGE SCALE GENOMIC DNA]</scope>
    <source>
        <strain evidence="3">NBRC 15456</strain>
    </source>
</reference>
<gene>
    <name evidence="2" type="ORF">Sspor_00890</name>
</gene>
<sequence>MALPFEDPSKQRAPAEQPVRRRKAPPTSPYRTRGQAAQGAVVAIPPGHKVTVEEPAKASEFLGRSFAMDSLEFLRWLAVYFHDDLLTLRVALFLMGSQEPGGLIRATQKEIATALSAHRVHVNRSVGVLYRLGVVHMVQRGMYQLNPQASLRGGVVEVEEAEPRAFSTGAKVKRKIDQLVLIDSLDLDPKVLDEFKNLKLPAPHPRKRKRKNEPVCDEAAEG</sequence>
<accession>A0ABQ3T2B3</accession>
<dbReference type="EMBL" id="BNED01000002">
    <property type="protein sequence ID" value="GHI74528.1"/>
    <property type="molecule type" value="Genomic_DNA"/>
</dbReference>
<comment type="caution">
    <text evidence="2">The sequence shown here is derived from an EMBL/GenBank/DDBJ whole genome shotgun (WGS) entry which is preliminary data.</text>
</comment>
<dbReference type="Gene3D" id="1.10.10.10">
    <property type="entry name" value="Winged helix-like DNA-binding domain superfamily/Winged helix DNA-binding domain"/>
    <property type="match status" value="1"/>
</dbReference>
<feature type="region of interest" description="Disordered" evidence="1">
    <location>
        <begin position="201"/>
        <end position="222"/>
    </location>
</feature>
<name>A0ABQ3T2B3_9ACTN</name>
<organism evidence="2 3">
    <name type="scientific">Streptomyces spororaveus</name>
    <dbReference type="NCBI Taxonomy" id="284039"/>
    <lineage>
        <taxon>Bacteria</taxon>
        <taxon>Bacillati</taxon>
        <taxon>Actinomycetota</taxon>
        <taxon>Actinomycetes</taxon>
        <taxon>Kitasatosporales</taxon>
        <taxon>Streptomycetaceae</taxon>
        <taxon>Streptomyces</taxon>
    </lineage>
</organism>
<feature type="region of interest" description="Disordered" evidence="1">
    <location>
        <begin position="1"/>
        <end position="38"/>
    </location>
</feature>
<evidence type="ECO:0000313" key="2">
    <source>
        <dbReference type="EMBL" id="GHI74528.1"/>
    </source>
</evidence>
<dbReference type="Proteomes" id="UP000608522">
    <property type="component" value="Unassembled WGS sequence"/>
</dbReference>
<protein>
    <submittedName>
        <fullName evidence="2">Uncharacterized protein</fullName>
    </submittedName>
</protein>
<dbReference type="InterPro" id="IPR036388">
    <property type="entry name" value="WH-like_DNA-bd_sf"/>
</dbReference>
<evidence type="ECO:0000256" key="1">
    <source>
        <dbReference type="SAM" id="MobiDB-lite"/>
    </source>
</evidence>
<proteinExistence type="predicted"/>